<feature type="compositionally biased region" description="Polar residues" evidence="4">
    <location>
        <begin position="685"/>
        <end position="697"/>
    </location>
</feature>
<keyword evidence="3" id="KW-0175">Coiled coil</keyword>
<protein>
    <submittedName>
        <fullName evidence="5">Vlf-1 protein</fullName>
    </submittedName>
</protein>
<name>A0A6B9QQB8_9VIRU</name>
<reference evidence="5" key="1">
    <citation type="journal article" date="2020" name="J. ISSAAS">
        <title>Complete genome sequence of Oryctes rhinoceros Nudivirus isolated from Coconut Rhinoceros Beetle in the Solomon Islands.</title>
        <authorList>
            <person name="Etebari K."/>
            <person name="Filipovic I."/>
            <person name="Rasic G."/>
            <person name="Devine G.J."/>
            <person name="Tsatsia H."/>
            <person name="Furlong M.J."/>
        </authorList>
    </citation>
    <scope>NUCLEOTIDE SEQUENCE</scope>
    <source>
        <strain evidence="5">Solomon Islands</strain>
    </source>
</reference>
<dbReference type="SUPFAM" id="SSF56349">
    <property type="entry name" value="DNA breaking-rejoining enzymes"/>
    <property type="match status" value="1"/>
</dbReference>
<dbReference type="GO" id="GO:0006310">
    <property type="term" value="P:DNA recombination"/>
    <property type="evidence" value="ECO:0007669"/>
    <property type="project" value="UniProtKB-KW"/>
</dbReference>
<evidence type="ECO:0000256" key="3">
    <source>
        <dbReference type="SAM" id="Coils"/>
    </source>
</evidence>
<dbReference type="InterPro" id="IPR011010">
    <property type="entry name" value="DNA_brk_join_enz"/>
</dbReference>
<feature type="compositionally biased region" description="Acidic residues" evidence="4">
    <location>
        <begin position="698"/>
        <end position="709"/>
    </location>
</feature>
<dbReference type="GO" id="GO:0003677">
    <property type="term" value="F:DNA binding"/>
    <property type="evidence" value="ECO:0007669"/>
    <property type="project" value="InterPro"/>
</dbReference>
<proteinExistence type="inferred from homology"/>
<gene>
    <name evidence="5" type="ORF">SI_OrNV_gp030</name>
</gene>
<evidence type="ECO:0000313" key="5">
    <source>
        <dbReference type="EMBL" id="QHG11269.1"/>
    </source>
</evidence>
<feature type="coiled-coil region" evidence="3">
    <location>
        <begin position="469"/>
        <end position="496"/>
    </location>
</feature>
<feature type="compositionally biased region" description="Low complexity" evidence="4">
    <location>
        <begin position="341"/>
        <end position="352"/>
    </location>
</feature>
<evidence type="ECO:0000256" key="1">
    <source>
        <dbReference type="ARBA" id="ARBA00008857"/>
    </source>
</evidence>
<dbReference type="InterPro" id="IPR013762">
    <property type="entry name" value="Integrase-like_cat_sf"/>
</dbReference>
<keyword evidence="2" id="KW-0233">DNA recombination</keyword>
<evidence type="ECO:0000256" key="2">
    <source>
        <dbReference type="ARBA" id="ARBA00023172"/>
    </source>
</evidence>
<dbReference type="GO" id="GO:0015074">
    <property type="term" value="P:DNA integration"/>
    <property type="evidence" value="ECO:0007669"/>
    <property type="project" value="InterPro"/>
</dbReference>
<dbReference type="Gene3D" id="1.10.443.10">
    <property type="entry name" value="Intergrase catalytic core"/>
    <property type="match status" value="1"/>
</dbReference>
<feature type="coiled-coil region" evidence="3">
    <location>
        <begin position="383"/>
        <end position="410"/>
    </location>
</feature>
<organism evidence="5">
    <name type="scientific">Oryctes rhinoceros nudivirus</name>
    <dbReference type="NCBI Taxonomy" id="92521"/>
    <lineage>
        <taxon>Viruses</taxon>
        <taxon>Viruses incertae sedis</taxon>
        <taxon>Naldaviricetes</taxon>
        <taxon>Lefavirales</taxon>
        <taxon>Nudiviridae</taxon>
        <taxon>Alphanudivirus</taxon>
        <taxon>Alphanudivirus oryrhinocerotis</taxon>
    </lineage>
</organism>
<feature type="region of interest" description="Disordered" evidence="4">
    <location>
        <begin position="639"/>
        <end position="709"/>
    </location>
</feature>
<accession>A0A6B9QQB8</accession>
<sequence length="709" mass="79884">MASATIAELLTIGSNASFDPTKLSTSTLQSVVSHIKTLKRNGISIDEQTLTIDTERLLDRLYDKKGNLLNDAYKRQIGMTIKRLFPQADISLQQYNRAHNESRKRKTRTSSDTFMNSVRVLRDATLNIIQDVYIHKRVDDLGQYDACLGVLLTLCTSLRIEEVRHLKLTHIEKIRDNQPIGIKSKQSYATRVISPNNLLDATFTTILKQRPYVVHSINVKKADYATKHQLERVHDGYIIISTADYMRKKLHEVAAAAGVKFESLGFTVFRKLTTTVLIEGGGFLTAQTMNNHSSLNTTLEHYNMMTSKSVQQTYDHLAESILQNTKIPSAQNTIDALNSESTPPSSSSSSSSPPRPQSPQPSTSTSDMRPPTTIRVPKAKLVNSETAEELASLKRKIAEQSKNLAEIIQIKNELSALKNAQHETEVNANAEIQQLKAQFDTIPMKIEQQLERIKDEAGKQLTLEFNAAVNRLSLESKQIETLRESLNQKLSELQSHGVDNEALLELSNEFQNKITNIESSCITAQQLKTEYDAKINNLETFITTARQTTSNPEKISKLAAELQANLKSNMSVRTRGIRNQIAKVSKDLNNLKQLFGIEHQNELKALEIKAANSQSENERKFEALNDELIQLRNIIVQQQQQQQQQTEPKRKRPRITPPFETPPYSTFDARMTPTHEILDEDGDQLMTTTATLAPISNSDDDEDEFHDPL</sequence>
<feature type="region of interest" description="Disordered" evidence="4">
    <location>
        <begin position="335"/>
        <end position="376"/>
    </location>
</feature>
<dbReference type="EMBL" id="MN623374">
    <property type="protein sequence ID" value="QHG11269.1"/>
    <property type="molecule type" value="Genomic_DNA"/>
</dbReference>
<comment type="similarity">
    <text evidence="1">Belongs to the 'phage' integrase family.</text>
</comment>
<evidence type="ECO:0000256" key="4">
    <source>
        <dbReference type="SAM" id="MobiDB-lite"/>
    </source>
</evidence>